<dbReference type="SUPFAM" id="SSF52540">
    <property type="entry name" value="P-loop containing nucleoside triphosphate hydrolases"/>
    <property type="match status" value="1"/>
</dbReference>
<comment type="function">
    <text evidence="6">RNA helicase.</text>
</comment>
<evidence type="ECO:0000256" key="5">
    <source>
        <dbReference type="PROSITE-ProRule" id="PRU00552"/>
    </source>
</evidence>
<dbReference type="PROSITE" id="PS51195">
    <property type="entry name" value="Q_MOTIF"/>
    <property type="match status" value="1"/>
</dbReference>
<keyword evidence="6" id="KW-0694">RNA-binding</keyword>
<proteinExistence type="inferred from homology"/>
<dbReference type="EMBL" id="ASPP01007016">
    <property type="protein sequence ID" value="ETO27831.1"/>
    <property type="molecule type" value="Genomic_DNA"/>
</dbReference>
<evidence type="ECO:0000256" key="3">
    <source>
        <dbReference type="ARBA" id="ARBA00022806"/>
    </source>
</evidence>
<dbReference type="GO" id="GO:0003724">
    <property type="term" value="F:RNA helicase activity"/>
    <property type="evidence" value="ECO:0007669"/>
    <property type="project" value="UniProtKB-EC"/>
</dbReference>
<dbReference type="OrthoDB" id="10265785at2759"/>
<keyword evidence="4 6" id="KW-0067">ATP-binding</keyword>
<dbReference type="GO" id="GO:0005524">
    <property type="term" value="F:ATP binding"/>
    <property type="evidence" value="ECO:0007669"/>
    <property type="project" value="UniProtKB-UniRule"/>
</dbReference>
<sequence length="172" mass="19628">MFSPYNHDEITSFDQLNLRKELIEACALAHFVRPSKIQANALPILLSKSKYPNFVGQAQHGSGKTATFALTILQRIEEESTKLQAICLCHSRELAIQTHDVIKNLSCRMNNVEIFLAVKDETLPAPWKHQIIVGTPGTLLKLLFNTKTDVSLSEFLKKLKMYYFFFLIECRV</sequence>
<keyword evidence="3 6" id="KW-0347">Helicase</keyword>
<organism evidence="9 10">
    <name type="scientific">Reticulomyxa filosa</name>
    <dbReference type="NCBI Taxonomy" id="46433"/>
    <lineage>
        <taxon>Eukaryota</taxon>
        <taxon>Sar</taxon>
        <taxon>Rhizaria</taxon>
        <taxon>Retaria</taxon>
        <taxon>Foraminifera</taxon>
        <taxon>Monothalamids</taxon>
        <taxon>Reticulomyxidae</taxon>
        <taxon>Reticulomyxa</taxon>
    </lineage>
</organism>
<dbReference type="Proteomes" id="UP000023152">
    <property type="component" value="Unassembled WGS sequence"/>
</dbReference>
<comment type="caution">
    <text evidence="9">The sequence shown here is derived from an EMBL/GenBank/DDBJ whole genome shotgun (WGS) entry which is preliminary data.</text>
</comment>
<comment type="similarity">
    <text evidence="6">Belongs to the DEAD box helicase family.</text>
</comment>
<evidence type="ECO:0000256" key="4">
    <source>
        <dbReference type="ARBA" id="ARBA00022840"/>
    </source>
</evidence>
<dbReference type="GO" id="GO:0016787">
    <property type="term" value="F:hydrolase activity"/>
    <property type="evidence" value="ECO:0007669"/>
    <property type="project" value="UniProtKB-KW"/>
</dbReference>
<dbReference type="PANTHER" id="PTHR24031">
    <property type="entry name" value="RNA HELICASE"/>
    <property type="match status" value="1"/>
</dbReference>
<dbReference type="GO" id="GO:0003723">
    <property type="term" value="F:RNA binding"/>
    <property type="evidence" value="ECO:0007669"/>
    <property type="project" value="UniProtKB-UniRule"/>
</dbReference>
<gene>
    <name evidence="9" type="ORF">RFI_09301</name>
</gene>
<keyword evidence="1 6" id="KW-0547">Nucleotide-binding</keyword>
<dbReference type="SMART" id="SM00487">
    <property type="entry name" value="DEXDc"/>
    <property type="match status" value="1"/>
</dbReference>
<evidence type="ECO:0000259" key="7">
    <source>
        <dbReference type="PROSITE" id="PS51192"/>
    </source>
</evidence>
<reference evidence="9 10" key="1">
    <citation type="journal article" date="2013" name="Curr. Biol.">
        <title>The Genome of the Foraminiferan Reticulomyxa filosa.</title>
        <authorList>
            <person name="Glockner G."/>
            <person name="Hulsmann N."/>
            <person name="Schleicher M."/>
            <person name="Noegel A.A."/>
            <person name="Eichinger L."/>
            <person name="Gallinger C."/>
            <person name="Pawlowski J."/>
            <person name="Sierra R."/>
            <person name="Euteneuer U."/>
            <person name="Pillet L."/>
            <person name="Moustafa A."/>
            <person name="Platzer M."/>
            <person name="Groth M."/>
            <person name="Szafranski K."/>
            <person name="Schliwa M."/>
        </authorList>
    </citation>
    <scope>NUCLEOTIDE SEQUENCE [LARGE SCALE GENOMIC DNA]</scope>
</reference>
<feature type="domain" description="DEAD-box RNA helicase Q" evidence="8">
    <location>
        <begin position="11"/>
        <end position="39"/>
    </location>
</feature>
<evidence type="ECO:0000313" key="10">
    <source>
        <dbReference type="Proteomes" id="UP000023152"/>
    </source>
</evidence>
<dbReference type="Pfam" id="PF00270">
    <property type="entry name" value="DEAD"/>
    <property type="match status" value="1"/>
</dbReference>
<keyword evidence="2 6" id="KW-0378">Hydrolase</keyword>
<dbReference type="InterPro" id="IPR014001">
    <property type="entry name" value="Helicase_ATP-bd"/>
</dbReference>
<dbReference type="Gene3D" id="3.40.50.300">
    <property type="entry name" value="P-loop containing nucleotide triphosphate hydrolases"/>
    <property type="match status" value="1"/>
</dbReference>
<name>X6NP85_RETFI</name>
<feature type="domain" description="Helicase ATP-binding" evidence="7">
    <location>
        <begin position="45"/>
        <end position="172"/>
    </location>
</feature>
<dbReference type="InterPro" id="IPR014014">
    <property type="entry name" value="RNA_helicase_DEAD_Q_motif"/>
</dbReference>
<dbReference type="EC" id="3.6.4.13" evidence="6"/>
<dbReference type="InterPro" id="IPR011545">
    <property type="entry name" value="DEAD/DEAH_box_helicase_dom"/>
</dbReference>
<evidence type="ECO:0000256" key="6">
    <source>
        <dbReference type="RuleBase" id="RU365068"/>
    </source>
</evidence>
<evidence type="ECO:0000256" key="1">
    <source>
        <dbReference type="ARBA" id="ARBA00022741"/>
    </source>
</evidence>
<dbReference type="InterPro" id="IPR027417">
    <property type="entry name" value="P-loop_NTPase"/>
</dbReference>
<feature type="short sequence motif" description="Q motif" evidence="5">
    <location>
        <begin position="11"/>
        <end position="39"/>
    </location>
</feature>
<dbReference type="AlphaFoldDB" id="X6NP85"/>
<evidence type="ECO:0000256" key="2">
    <source>
        <dbReference type="ARBA" id="ARBA00022801"/>
    </source>
</evidence>
<accession>X6NP85</accession>
<comment type="domain">
    <text evidence="6">The Q motif is unique to and characteristic of the DEAD box family of RNA helicases and controls ATP binding and hydrolysis.</text>
</comment>
<dbReference type="PROSITE" id="PS51192">
    <property type="entry name" value="HELICASE_ATP_BIND_1"/>
    <property type="match status" value="1"/>
</dbReference>
<protein>
    <recommendedName>
        <fullName evidence="6">ATP-dependent RNA helicase</fullName>
        <ecNumber evidence="6">3.6.4.13</ecNumber>
    </recommendedName>
</protein>
<comment type="catalytic activity">
    <reaction evidence="6">
        <text>ATP + H2O = ADP + phosphate + H(+)</text>
        <dbReference type="Rhea" id="RHEA:13065"/>
        <dbReference type="ChEBI" id="CHEBI:15377"/>
        <dbReference type="ChEBI" id="CHEBI:15378"/>
        <dbReference type="ChEBI" id="CHEBI:30616"/>
        <dbReference type="ChEBI" id="CHEBI:43474"/>
        <dbReference type="ChEBI" id="CHEBI:456216"/>
        <dbReference type="EC" id="3.6.4.13"/>
    </reaction>
</comment>
<evidence type="ECO:0000313" key="9">
    <source>
        <dbReference type="EMBL" id="ETO27831.1"/>
    </source>
</evidence>
<evidence type="ECO:0000259" key="8">
    <source>
        <dbReference type="PROSITE" id="PS51195"/>
    </source>
</evidence>
<keyword evidence="10" id="KW-1185">Reference proteome</keyword>